<proteinExistence type="predicted"/>
<reference evidence="1" key="2">
    <citation type="journal article" date="2015" name="Data Brief">
        <title>Shoot transcriptome of the giant reed, Arundo donax.</title>
        <authorList>
            <person name="Barrero R.A."/>
            <person name="Guerrero F.D."/>
            <person name="Moolhuijzen P."/>
            <person name="Goolsby J.A."/>
            <person name="Tidwell J."/>
            <person name="Bellgard S.E."/>
            <person name="Bellgard M.I."/>
        </authorList>
    </citation>
    <scope>NUCLEOTIDE SEQUENCE</scope>
    <source>
        <tissue evidence="1">Shoot tissue taken approximately 20 cm above the soil surface</tissue>
    </source>
</reference>
<organism evidence="1">
    <name type="scientific">Arundo donax</name>
    <name type="common">Giant reed</name>
    <name type="synonym">Donax arundinaceus</name>
    <dbReference type="NCBI Taxonomy" id="35708"/>
    <lineage>
        <taxon>Eukaryota</taxon>
        <taxon>Viridiplantae</taxon>
        <taxon>Streptophyta</taxon>
        <taxon>Embryophyta</taxon>
        <taxon>Tracheophyta</taxon>
        <taxon>Spermatophyta</taxon>
        <taxon>Magnoliopsida</taxon>
        <taxon>Liliopsida</taxon>
        <taxon>Poales</taxon>
        <taxon>Poaceae</taxon>
        <taxon>PACMAD clade</taxon>
        <taxon>Arundinoideae</taxon>
        <taxon>Arundineae</taxon>
        <taxon>Arundo</taxon>
    </lineage>
</organism>
<dbReference type="EMBL" id="GBRH01162747">
    <property type="protein sequence ID" value="JAE35149.1"/>
    <property type="molecule type" value="Transcribed_RNA"/>
</dbReference>
<accession>A0A0A9HH77</accession>
<dbReference type="AlphaFoldDB" id="A0A0A9HH77"/>
<evidence type="ECO:0000313" key="1">
    <source>
        <dbReference type="EMBL" id="JAE35149.1"/>
    </source>
</evidence>
<sequence>MITSPSFPHFTCFFPQIIPTSWSEKSGFTINRCEYKRLICSLIHQKCNDNYYASWTKT</sequence>
<reference evidence="1" key="1">
    <citation type="submission" date="2014-09" db="EMBL/GenBank/DDBJ databases">
        <authorList>
            <person name="Magalhaes I.L.F."/>
            <person name="Oliveira U."/>
            <person name="Santos F.R."/>
            <person name="Vidigal T.H.D.A."/>
            <person name="Brescovit A.D."/>
            <person name="Santos A.J."/>
        </authorList>
    </citation>
    <scope>NUCLEOTIDE SEQUENCE</scope>
    <source>
        <tissue evidence="1">Shoot tissue taken approximately 20 cm above the soil surface</tissue>
    </source>
</reference>
<name>A0A0A9HH77_ARUDO</name>
<protein>
    <submittedName>
        <fullName evidence="1">Uncharacterized protein</fullName>
    </submittedName>
</protein>